<dbReference type="InterPro" id="IPR013207">
    <property type="entry name" value="LGFP"/>
</dbReference>
<dbReference type="SUPFAM" id="SSF55486">
    <property type="entry name" value="Metalloproteases ('zincins'), catalytic domain"/>
    <property type="match status" value="1"/>
</dbReference>
<dbReference type="Proteomes" id="UP001325680">
    <property type="component" value="Chromosome"/>
</dbReference>
<evidence type="ECO:0000313" key="1">
    <source>
        <dbReference type="EMBL" id="WQD40569.1"/>
    </source>
</evidence>
<name>A0ABZ0WC01_9BACT</name>
<accession>A0ABZ0WC01</accession>
<dbReference type="Gene3D" id="3.40.390.10">
    <property type="entry name" value="Collagenase (Catalytic Domain)"/>
    <property type="match status" value="1"/>
</dbReference>
<dbReference type="RefSeq" id="WP_114789748.1">
    <property type="nucleotide sequence ID" value="NZ_CP139960.1"/>
</dbReference>
<gene>
    <name evidence="1" type="ORF">U0035_10460</name>
</gene>
<evidence type="ECO:0000313" key="2">
    <source>
        <dbReference type="Proteomes" id="UP001325680"/>
    </source>
</evidence>
<organism evidence="1 2">
    <name type="scientific">Niabella yanshanensis</name>
    <dbReference type="NCBI Taxonomy" id="577386"/>
    <lineage>
        <taxon>Bacteria</taxon>
        <taxon>Pseudomonadati</taxon>
        <taxon>Bacteroidota</taxon>
        <taxon>Chitinophagia</taxon>
        <taxon>Chitinophagales</taxon>
        <taxon>Chitinophagaceae</taxon>
        <taxon>Niabella</taxon>
    </lineage>
</organism>
<dbReference type="EMBL" id="CP139960">
    <property type="protein sequence ID" value="WQD40569.1"/>
    <property type="molecule type" value="Genomic_DNA"/>
</dbReference>
<sequence>MAKARKTPEEKPGPVITNPAISAAVSSATANTILQIHPITAKYWSLGGASGWLGTNTTGILTCPDGIGKYQHYVNGSIYWHHATGAHEVHGLIRARWSSMGWERSLLGYPITDETKTPDGTGRYNHFQGGSIYWHPSTGAWEVHGSIRNRWASLGWEKSFLGYPLTNETKTPDGAGRYNHFQGGSIYWHPTTGAWEVHGAIRDHWASLGWERSVLGYPVSNEEVVFGGAGRISHFQKGSIYWSPTQGARVLRQFVRVHVKQLVAPISFTLNEQFAAMQDVYATAGIRVDWSTTENLSLSTLEDVDVGGCTMGSVTAEQITLFGNRNFVGTNDLVVYYVRSTVPGYNGCAAHPSGRPGCVVVRTASRWTLGHEFGHVLGIHHVNNNNRLMTGNGTFNITNPPPDLVNTEVTALLNSGLSRLI</sequence>
<reference evidence="1 2" key="1">
    <citation type="submission" date="2023-12" db="EMBL/GenBank/DDBJ databases">
        <title>Genome sequencing and assembly of bacterial species from a model synthetic community.</title>
        <authorList>
            <person name="Hogle S.L."/>
        </authorList>
    </citation>
    <scope>NUCLEOTIDE SEQUENCE [LARGE SCALE GENOMIC DNA]</scope>
    <source>
        <strain evidence="1 2">HAMBI_3031</strain>
    </source>
</reference>
<dbReference type="InterPro" id="IPR024079">
    <property type="entry name" value="MetalloPept_cat_dom_sf"/>
</dbReference>
<dbReference type="Pfam" id="PF08310">
    <property type="entry name" value="LGFP"/>
    <property type="match status" value="4"/>
</dbReference>
<proteinExistence type="predicted"/>
<keyword evidence="2" id="KW-1185">Reference proteome</keyword>
<protein>
    <submittedName>
        <fullName evidence="1">LGFP repeat-containing protein</fullName>
    </submittedName>
</protein>